<dbReference type="Gene3D" id="2.60.40.290">
    <property type="match status" value="1"/>
</dbReference>
<proteinExistence type="inferred from homology"/>
<feature type="compositionally biased region" description="Pro residues" evidence="2">
    <location>
        <begin position="164"/>
        <end position="173"/>
    </location>
</feature>
<comment type="caution">
    <text evidence="5">The sequence shown here is derived from an EMBL/GenBank/DDBJ whole genome shotgun (WGS) entry which is preliminary data.</text>
</comment>
<keyword evidence="3" id="KW-1133">Transmembrane helix</keyword>
<dbReference type="Proteomes" id="UP000619293">
    <property type="component" value="Unassembled WGS sequence"/>
</dbReference>
<keyword evidence="3" id="KW-0472">Membrane</keyword>
<dbReference type="InterPro" id="IPR008965">
    <property type="entry name" value="CBM2/CBM3_carb-bd_dom_sf"/>
</dbReference>
<feature type="domain" description="CBM2" evidence="4">
    <location>
        <begin position="269"/>
        <end position="383"/>
    </location>
</feature>
<reference evidence="5 6" key="1">
    <citation type="submission" date="2021-01" db="EMBL/GenBank/DDBJ databases">
        <title>Whole genome shotgun sequence of Catellatospora chokoriensis NBRC 107358.</title>
        <authorList>
            <person name="Komaki H."/>
            <person name="Tamura T."/>
        </authorList>
    </citation>
    <scope>NUCLEOTIDE SEQUENCE [LARGE SCALE GENOMIC DNA]</scope>
    <source>
        <strain evidence="5 6">NBRC 107358</strain>
    </source>
</reference>
<protein>
    <recommendedName>
        <fullName evidence="4">CBM2 domain-containing protein</fullName>
    </recommendedName>
</protein>
<evidence type="ECO:0000256" key="2">
    <source>
        <dbReference type="SAM" id="MobiDB-lite"/>
    </source>
</evidence>
<dbReference type="Gene3D" id="3.30.530.20">
    <property type="match status" value="1"/>
</dbReference>
<dbReference type="SUPFAM" id="SSF49384">
    <property type="entry name" value="Carbohydrate-binding domain"/>
    <property type="match status" value="1"/>
</dbReference>
<name>A0A8J3NU96_9ACTN</name>
<evidence type="ECO:0000256" key="3">
    <source>
        <dbReference type="SAM" id="Phobius"/>
    </source>
</evidence>
<feature type="region of interest" description="Disordered" evidence="2">
    <location>
        <begin position="156"/>
        <end position="176"/>
    </location>
</feature>
<dbReference type="Pfam" id="PF08327">
    <property type="entry name" value="AHSA1"/>
    <property type="match status" value="1"/>
</dbReference>
<sequence length="383" mass="39851">MTELRLDVDLSHPRARVWRALTEQRLLREWFVPTDLTATAGDTFRAFPPPGLAGLATPFDLDVVAVAAQERLAMHWRDDHTHTEVTWSLADTEAGCRLTVLQTGFFGVDGTQRRRELRRSYQFMFGDQLPAALDRLASGEVDLGGVRADLHTAIPRRRETIPLDPAPPAPPPASGSKRVRLLSLAGAVVLVVLISTAVAVMIGGNSGGAPSADTEPVYGLGSGVQPGIDGTDPVTAASGTPRPGVPGASPQPGVSTSPGGSPLPEATGSPLAGPPLTASYRTIALLGLGGFDTEVTVRNPGAAPRENWTVVLTMPADRAVENRSTSAVNFTQDGPKVTVTPVGPARTVAANGSVTFIIRFPALLALGQAVTACTVDGIACTGS</sequence>
<dbReference type="SUPFAM" id="SSF55961">
    <property type="entry name" value="Bet v1-like"/>
    <property type="match status" value="1"/>
</dbReference>
<feature type="region of interest" description="Disordered" evidence="2">
    <location>
        <begin position="208"/>
        <end position="273"/>
    </location>
</feature>
<dbReference type="RefSeq" id="WP_191843875.1">
    <property type="nucleotide sequence ID" value="NZ_BAAALB010000026.1"/>
</dbReference>
<dbReference type="InterPro" id="IPR013538">
    <property type="entry name" value="ASHA1/2-like_C"/>
</dbReference>
<dbReference type="CDD" id="cd07814">
    <property type="entry name" value="SRPBCC_CalC_Aha1-like"/>
    <property type="match status" value="1"/>
</dbReference>
<dbReference type="GO" id="GO:0004553">
    <property type="term" value="F:hydrolase activity, hydrolyzing O-glycosyl compounds"/>
    <property type="evidence" value="ECO:0007669"/>
    <property type="project" value="InterPro"/>
</dbReference>
<dbReference type="PROSITE" id="PS51173">
    <property type="entry name" value="CBM2"/>
    <property type="match status" value="1"/>
</dbReference>
<dbReference type="GO" id="GO:0005975">
    <property type="term" value="P:carbohydrate metabolic process"/>
    <property type="evidence" value="ECO:0007669"/>
    <property type="project" value="InterPro"/>
</dbReference>
<dbReference type="EMBL" id="BONG01000048">
    <property type="protein sequence ID" value="GIF92638.1"/>
    <property type="molecule type" value="Genomic_DNA"/>
</dbReference>
<gene>
    <name evidence="5" type="ORF">Cch02nite_60820</name>
</gene>
<keyword evidence="6" id="KW-1185">Reference proteome</keyword>
<dbReference type="Pfam" id="PF00553">
    <property type="entry name" value="CBM_2"/>
    <property type="match status" value="1"/>
</dbReference>
<accession>A0A8J3NU96</accession>
<feature type="transmembrane region" description="Helical" evidence="3">
    <location>
        <begin position="181"/>
        <end position="202"/>
    </location>
</feature>
<dbReference type="AlphaFoldDB" id="A0A8J3NU96"/>
<dbReference type="InterPro" id="IPR023393">
    <property type="entry name" value="START-like_dom_sf"/>
</dbReference>
<evidence type="ECO:0000313" key="5">
    <source>
        <dbReference type="EMBL" id="GIF92638.1"/>
    </source>
</evidence>
<organism evidence="5 6">
    <name type="scientific">Catellatospora chokoriensis</name>
    <dbReference type="NCBI Taxonomy" id="310353"/>
    <lineage>
        <taxon>Bacteria</taxon>
        <taxon>Bacillati</taxon>
        <taxon>Actinomycetota</taxon>
        <taxon>Actinomycetes</taxon>
        <taxon>Micromonosporales</taxon>
        <taxon>Micromonosporaceae</taxon>
        <taxon>Catellatospora</taxon>
    </lineage>
</organism>
<evidence type="ECO:0000256" key="1">
    <source>
        <dbReference type="ARBA" id="ARBA00006817"/>
    </source>
</evidence>
<dbReference type="SMART" id="SM00637">
    <property type="entry name" value="CBD_II"/>
    <property type="match status" value="1"/>
</dbReference>
<evidence type="ECO:0000313" key="6">
    <source>
        <dbReference type="Proteomes" id="UP000619293"/>
    </source>
</evidence>
<comment type="similarity">
    <text evidence="1">Belongs to the AHA1 family.</text>
</comment>
<keyword evidence="3" id="KW-0812">Transmembrane</keyword>
<dbReference type="InterPro" id="IPR001919">
    <property type="entry name" value="CBD2"/>
</dbReference>
<dbReference type="InterPro" id="IPR012291">
    <property type="entry name" value="CBM2_carb-bd_dom_sf"/>
</dbReference>
<evidence type="ECO:0000259" key="4">
    <source>
        <dbReference type="PROSITE" id="PS51173"/>
    </source>
</evidence>
<dbReference type="GO" id="GO:0030247">
    <property type="term" value="F:polysaccharide binding"/>
    <property type="evidence" value="ECO:0007669"/>
    <property type="project" value="UniProtKB-UniRule"/>
</dbReference>